<organism evidence="2 3">
    <name type="scientific">Lentithecium fluviatile CBS 122367</name>
    <dbReference type="NCBI Taxonomy" id="1168545"/>
    <lineage>
        <taxon>Eukaryota</taxon>
        <taxon>Fungi</taxon>
        <taxon>Dikarya</taxon>
        <taxon>Ascomycota</taxon>
        <taxon>Pezizomycotina</taxon>
        <taxon>Dothideomycetes</taxon>
        <taxon>Pleosporomycetidae</taxon>
        <taxon>Pleosporales</taxon>
        <taxon>Massarineae</taxon>
        <taxon>Lentitheciaceae</taxon>
        <taxon>Lentithecium</taxon>
    </lineage>
</organism>
<evidence type="ECO:0000313" key="3">
    <source>
        <dbReference type="Proteomes" id="UP000799291"/>
    </source>
</evidence>
<dbReference type="Proteomes" id="UP000799291">
    <property type="component" value="Unassembled WGS sequence"/>
</dbReference>
<feature type="region of interest" description="Disordered" evidence="1">
    <location>
        <begin position="65"/>
        <end position="157"/>
    </location>
</feature>
<dbReference type="AlphaFoldDB" id="A0A6G1JDU3"/>
<evidence type="ECO:0000313" key="2">
    <source>
        <dbReference type="EMBL" id="KAF2688712.1"/>
    </source>
</evidence>
<protein>
    <submittedName>
        <fullName evidence="2">Uncharacterized protein</fullName>
    </submittedName>
</protein>
<name>A0A6G1JDU3_9PLEO</name>
<sequence>MRLELIASCAFIWYTLLEQTARLFPLVNAILDPLSGAIPGFICFFPTPKTRDTLHPSSPKQIRTIPTQHPQTLPLPHNPPRYRHPPPFIAPPTRPRHSFRITAPSPTRQRGPHNAPVLPRDAYGDGEAGSVQDVDGDAGTCEAEEGLQRGGEEGEGC</sequence>
<gene>
    <name evidence="2" type="ORF">K458DRAFT_384886</name>
</gene>
<keyword evidence="3" id="KW-1185">Reference proteome</keyword>
<reference evidence="2" key="1">
    <citation type="journal article" date="2020" name="Stud. Mycol.">
        <title>101 Dothideomycetes genomes: a test case for predicting lifestyles and emergence of pathogens.</title>
        <authorList>
            <person name="Haridas S."/>
            <person name="Albert R."/>
            <person name="Binder M."/>
            <person name="Bloem J."/>
            <person name="Labutti K."/>
            <person name="Salamov A."/>
            <person name="Andreopoulos B."/>
            <person name="Baker S."/>
            <person name="Barry K."/>
            <person name="Bills G."/>
            <person name="Bluhm B."/>
            <person name="Cannon C."/>
            <person name="Castanera R."/>
            <person name="Culley D."/>
            <person name="Daum C."/>
            <person name="Ezra D."/>
            <person name="Gonzalez J."/>
            <person name="Henrissat B."/>
            <person name="Kuo A."/>
            <person name="Liang C."/>
            <person name="Lipzen A."/>
            <person name="Lutzoni F."/>
            <person name="Magnuson J."/>
            <person name="Mondo S."/>
            <person name="Nolan M."/>
            <person name="Ohm R."/>
            <person name="Pangilinan J."/>
            <person name="Park H.-J."/>
            <person name="Ramirez L."/>
            <person name="Alfaro M."/>
            <person name="Sun H."/>
            <person name="Tritt A."/>
            <person name="Yoshinaga Y."/>
            <person name="Zwiers L.-H."/>
            <person name="Turgeon B."/>
            <person name="Goodwin S."/>
            <person name="Spatafora J."/>
            <person name="Crous P."/>
            <person name="Grigoriev I."/>
        </authorList>
    </citation>
    <scope>NUCLEOTIDE SEQUENCE</scope>
    <source>
        <strain evidence="2">CBS 122367</strain>
    </source>
</reference>
<accession>A0A6G1JDU3</accession>
<proteinExistence type="predicted"/>
<feature type="compositionally biased region" description="Basic and acidic residues" evidence="1">
    <location>
        <begin position="146"/>
        <end position="157"/>
    </location>
</feature>
<evidence type="ECO:0000256" key="1">
    <source>
        <dbReference type="SAM" id="MobiDB-lite"/>
    </source>
</evidence>
<dbReference type="EMBL" id="MU005573">
    <property type="protein sequence ID" value="KAF2688712.1"/>
    <property type="molecule type" value="Genomic_DNA"/>
</dbReference>